<sequence length="396" mass="44419">MIKFVHNEDHTANEETGGNILQRSASSIPRGGGNGDGRVIVARPSSLVKTYQNGSVAHSFHLTNSRPSTTPSDRVAALLVAMMNLDSESVNIAAVLLGRLRGIPPRLLGSACLRDAVAHKCADIKDMYLGLQPPSLSTLKLYGKALRSLQQALNGPEALSVETFAAGALIHDQQRKDYIEEILLLMKARGPPKLDDQVEIDIAAHCYVGVVMGLIPMIQFGILMICYQEIWLGWVQDARLISSDPDTFKWKAKGLTAEFLVSLSEFQELEAHDWESIAAEGKIREISDPDFFVGRSYEADDLEPARILFDSLLVHLIIIRMAYDFAILYDWPLAELTMSRNRELSSRAWMVIPYLKTQKREEIYYFSSLFKLTFEAAEKRDQEHLMDIVEYLDCVL</sequence>
<feature type="compositionally biased region" description="Polar residues" evidence="1">
    <location>
        <begin position="14"/>
        <end position="27"/>
    </location>
</feature>
<gene>
    <name evidence="2" type="ORF">CCHLO57077_00017922</name>
</gene>
<dbReference type="AlphaFoldDB" id="A0AA35LUC6"/>
<dbReference type="Proteomes" id="UP001160390">
    <property type="component" value="Unassembled WGS sequence"/>
</dbReference>
<name>A0AA35LUC6_9HYPO</name>
<reference evidence="2" key="1">
    <citation type="submission" date="2023-01" db="EMBL/GenBank/DDBJ databases">
        <authorList>
            <person name="Piombo E."/>
        </authorList>
    </citation>
    <scope>NUCLEOTIDE SEQUENCE</scope>
</reference>
<feature type="compositionally biased region" description="Basic and acidic residues" evidence="1">
    <location>
        <begin position="1"/>
        <end position="13"/>
    </location>
</feature>
<evidence type="ECO:0000313" key="3">
    <source>
        <dbReference type="Proteomes" id="UP001160390"/>
    </source>
</evidence>
<keyword evidence="3" id="KW-1185">Reference proteome</keyword>
<feature type="region of interest" description="Disordered" evidence="1">
    <location>
        <begin position="1"/>
        <end position="36"/>
    </location>
</feature>
<evidence type="ECO:0000313" key="2">
    <source>
        <dbReference type="EMBL" id="CAI6079262.1"/>
    </source>
</evidence>
<organism evidence="2 3">
    <name type="scientific">Clonostachys chloroleuca</name>
    <dbReference type="NCBI Taxonomy" id="1926264"/>
    <lineage>
        <taxon>Eukaryota</taxon>
        <taxon>Fungi</taxon>
        <taxon>Dikarya</taxon>
        <taxon>Ascomycota</taxon>
        <taxon>Pezizomycotina</taxon>
        <taxon>Sordariomycetes</taxon>
        <taxon>Hypocreomycetidae</taxon>
        <taxon>Hypocreales</taxon>
        <taxon>Bionectriaceae</taxon>
        <taxon>Clonostachys</taxon>
    </lineage>
</organism>
<proteinExistence type="predicted"/>
<evidence type="ECO:0000256" key="1">
    <source>
        <dbReference type="SAM" id="MobiDB-lite"/>
    </source>
</evidence>
<accession>A0AA35LUC6</accession>
<protein>
    <submittedName>
        <fullName evidence="2">Uncharacterized protein</fullName>
    </submittedName>
</protein>
<dbReference type="EMBL" id="CABFNP030000696">
    <property type="protein sequence ID" value="CAI6079262.1"/>
    <property type="molecule type" value="Genomic_DNA"/>
</dbReference>
<comment type="caution">
    <text evidence="2">The sequence shown here is derived from an EMBL/GenBank/DDBJ whole genome shotgun (WGS) entry which is preliminary data.</text>
</comment>